<feature type="transmembrane region" description="Helical" evidence="7">
    <location>
        <begin position="15"/>
        <end position="38"/>
    </location>
</feature>
<dbReference type="InterPro" id="IPR053934">
    <property type="entry name" value="HTTM_dom"/>
</dbReference>
<dbReference type="PANTHER" id="PTHR12639:SF7">
    <property type="entry name" value="HTTM DOMAIN-CONTAINING PROTEIN"/>
    <property type="match status" value="1"/>
</dbReference>
<dbReference type="PANTHER" id="PTHR12639">
    <property type="entry name" value="VITAMIN K-DEPENDENT GAMMA-CARBOXYLASE"/>
    <property type="match status" value="1"/>
</dbReference>
<evidence type="ECO:0000256" key="4">
    <source>
        <dbReference type="ARBA" id="ARBA00023136"/>
    </source>
</evidence>
<feature type="transmembrane region" description="Helical" evidence="7">
    <location>
        <begin position="71"/>
        <end position="102"/>
    </location>
</feature>
<dbReference type="KEGG" id="bvo:Pan97_29110"/>
<comment type="subcellular location">
    <subcellularLocation>
        <location evidence="1">Endomembrane system</location>
        <topology evidence="1">Multi-pass membrane protein</topology>
    </subcellularLocation>
</comment>
<accession>A0A518C9H1</accession>
<evidence type="ECO:0000256" key="1">
    <source>
        <dbReference type="ARBA" id="ARBA00004127"/>
    </source>
</evidence>
<dbReference type="SMART" id="SM00752">
    <property type="entry name" value="HTTM"/>
    <property type="match status" value="1"/>
</dbReference>
<evidence type="ECO:0000256" key="5">
    <source>
        <dbReference type="ARBA" id="ARBA00023157"/>
    </source>
</evidence>
<protein>
    <submittedName>
        <fullName evidence="9">Vitamin K-dependent gamma-carboxylase</fullName>
    </submittedName>
</protein>
<keyword evidence="2 7" id="KW-0812">Transmembrane</keyword>
<dbReference type="GO" id="GO:0012505">
    <property type="term" value="C:endomembrane system"/>
    <property type="evidence" value="ECO:0007669"/>
    <property type="project" value="UniProtKB-SubCell"/>
</dbReference>
<keyword evidence="3 7" id="KW-1133">Transmembrane helix</keyword>
<dbReference type="GO" id="GO:0008488">
    <property type="term" value="F:gamma-glutamyl carboxylase activity"/>
    <property type="evidence" value="ECO:0007669"/>
    <property type="project" value="InterPro"/>
</dbReference>
<evidence type="ECO:0000313" key="9">
    <source>
        <dbReference type="EMBL" id="QDU75869.1"/>
    </source>
</evidence>
<dbReference type="GO" id="GO:0019842">
    <property type="term" value="F:vitamin binding"/>
    <property type="evidence" value="ECO:0007669"/>
    <property type="project" value="TreeGrafter"/>
</dbReference>
<keyword evidence="5" id="KW-1015">Disulfide bond</keyword>
<dbReference type="EMBL" id="CP036289">
    <property type="protein sequence ID" value="QDU75869.1"/>
    <property type="molecule type" value="Genomic_DNA"/>
</dbReference>
<dbReference type="AlphaFoldDB" id="A0A518C9H1"/>
<feature type="transmembrane region" description="Helical" evidence="7">
    <location>
        <begin position="114"/>
        <end position="133"/>
    </location>
</feature>
<gene>
    <name evidence="9" type="ORF">Pan97_29110</name>
</gene>
<evidence type="ECO:0000256" key="6">
    <source>
        <dbReference type="ARBA" id="ARBA00023239"/>
    </source>
</evidence>
<dbReference type="InterPro" id="IPR011020">
    <property type="entry name" value="HTTM-like"/>
</dbReference>
<evidence type="ECO:0000313" key="10">
    <source>
        <dbReference type="Proteomes" id="UP000318626"/>
    </source>
</evidence>
<dbReference type="InterPro" id="IPR053935">
    <property type="entry name" value="VKGC_lumenal_dom"/>
</dbReference>
<feature type="domain" description="HTTM-like" evidence="8">
    <location>
        <begin position="9"/>
        <end position="268"/>
    </location>
</feature>
<keyword evidence="10" id="KW-1185">Reference proteome</keyword>
<evidence type="ECO:0000259" key="8">
    <source>
        <dbReference type="SMART" id="SM00752"/>
    </source>
</evidence>
<evidence type="ECO:0000256" key="2">
    <source>
        <dbReference type="ARBA" id="ARBA00022692"/>
    </source>
</evidence>
<keyword evidence="6" id="KW-0456">Lyase</keyword>
<dbReference type="Pfam" id="PF05090">
    <property type="entry name" value="HTTM"/>
    <property type="match status" value="1"/>
</dbReference>
<feature type="transmembrane region" description="Helical" evidence="7">
    <location>
        <begin position="203"/>
        <end position="224"/>
    </location>
</feature>
<keyword evidence="4 7" id="KW-0472">Membrane</keyword>
<reference evidence="10" key="1">
    <citation type="submission" date="2019-02" db="EMBL/GenBank/DDBJ databases">
        <title>Deep-cultivation of Planctomycetes and their phenomic and genomic characterization uncovers novel biology.</title>
        <authorList>
            <person name="Wiegand S."/>
            <person name="Jogler M."/>
            <person name="Boedeker C."/>
            <person name="Pinto D."/>
            <person name="Vollmers J."/>
            <person name="Rivas-Marin E."/>
            <person name="Kohn T."/>
            <person name="Peeters S.H."/>
            <person name="Heuer A."/>
            <person name="Rast P."/>
            <person name="Oberbeckmann S."/>
            <person name="Bunk B."/>
            <person name="Jeske O."/>
            <person name="Meyerdierks A."/>
            <person name="Storesund J.E."/>
            <person name="Kallscheuer N."/>
            <person name="Luecker S."/>
            <person name="Lage O.M."/>
            <person name="Pohl T."/>
            <person name="Merkel B.J."/>
            <person name="Hornburger P."/>
            <person name="Mueller R.-W."/>
            <person name="Bruemmer F."/>
            <person name="Labrenz M."/>
            <person name="Spormann A.M."/>
            <person name="Op den Camp H."/>
            <person name="Overmann J."/>
            <person name="Amann R."/>
            <person name="Jetten M.S.M."/>
            <person name="Mascher T."/>
            <person name="Medema M.H."/>
            <person name="Devos D.P."/>
            <person name="Kaster A.-K."/>
            <person name="Ovreas L."/>
            <person name="Rohde M."/>
            <person name="Galperin M.Y."/>
            <person name="Jogler C."/>
        </authorList>
    </citation>
    <scope>NUCLEOTIDE SEQUENCE [LARGE SCALE GENOMIC DNA]</scope>
    <source>
        <strain evidence="10">Pan97</strain>
    </source>
</reference>
<proteinExistence type="predicted"/>
<name>A0A518C9H1_9BACT</name>
<sequence>MKRLTNTLFQSVDGASLAVVRILFGLVMFAWCISYLALGKIQNFYVEPTYHFKYVGFHWVQVASESAMTSIFLLMGASALLIALGWFYRIAAIGFAILFIYVFLVDKTTYQNHYYFVCLMSLLMASVPANRAWSVDNRLGRIATSSSVPMWSIWLIRFQVGVVYFFGGVAKISPDWIQGFPMRGMLAQQESHVLLAPFAHEEWAVQTIVWGGMLFDLLIVPLLLWKRTRILAFCLVVFFHITNSIMFPIGIFPWIMIGLTSIFLEPDWPRRLLRPEEESIPVSRSNTDTLSSWRTAIVTLLVAWCLVQVTLPFRHWLYPGNVNWTERGHYFSWHMMLRGKRSAIRFHILDPVTGRRGIYPLQNDLQTHQLARMSRDPELIRDFACHIEATCQSHGFRDVEVRAFVLCSLNGRRPQLLISPEVDLTSPELRSTEDWVIPLSEPLPQEIWEHPLTSWEQLVMTDPLNSYMPPRAEPSS</sequence>
<feature type="transmembrane region" description="Helical" evidence="7">
    <location>
        <begin position="154"/>
        <end position="173"/>
    </location>
</feature>
<dbReference type="Proteomes" id="UP000318626">
    <property type="component" value="Chromosome"/>
</dbReference>
<dbReference type="InterPro" id="IPR007782">
    <property type="entry name" value="VKG_COase"/>
</dbReference>
<organism evidence="9 10">
    <name type="scientific">Bremerella volcania</name>
    <dbReference type="NCBI Taxonomy" id="2527984"/>
    <lineage>
        <taxon>Bacteria</taxon>
        <taxon>Pseudomonadati</taxon>
        <taxon>Planctomycetota</taxon>
        <taxon>Planctomycetia</taxon>
        <taxon>Pirellulales</taxon>
        <taxon>Pirellulaceae</taxon>
        <taxon>Bremerella</taxon>
    </lineage>
</organism>
<dbReference type="Pfam" id="PF22777">
    <property type="entry name" value="VKGC_lumenal_dom"/>
    <property type="match status" value="1"/>
</dbReference>
<dbReference type="RefSeq" id="WP_165698758.1">
    <property type="nucleotide sequence ID" value="NZ_CP036289.1"/>
</dbReference>
<evidence type="ECO:0000256" key="7">
    <source>
        <dbReference type="SAM" id="Phobius"/>
    </source>
</evidence>
<evidence type="ECO:0000256" key="3">
    <source>
        <dbReference type="ARBA" id="ARBA00022989"/>
    </source>
</evidence>
<feature type="transmembrane region" description="Helical" evidence="7">
    <location>
        <begin position="231"/>
        <end position="264"/>
    </location>
</feature>